<dbReference type="InterPro" id="IPR036640">
    <property type="entry name" value="ABC1_TM_sf"/>
</dbReference>
<evidence type="ECO:0000256" key="3">
    <source>
        <dbReference type="ARBA" id="ARBA00022989"/>
    </source>
</evidence>
<evidence type="ECO:0000256" key="4">
    <source>
        <dbReference type="ARBA" id="ARBA00023136"/>
    </source>
</evidence>
<evidence type="ECO:0000259" key="6">
    <source>
        <dbReference type="PROSITE" id="PS50929"/>
    </source>
</evidence>
<feature type="domain" description="ABC transmembrane type-1" evidence="6">
    <location>
        <begin position="27"/>
        <end position="217"/>
    </location>
</feature>
<proteinExistence type="predicted"/>
<dbReference type="EMBL" id="JAFCLK010000012">
    <property type="protein sequence ID" value="MBR1137074.1"/>
    <property type="molecule type" value="Genomic_DNA"/>
</dbReference>
<dbReference type="RefSeq" id="WP_172236885.1">
    <property type="nucleotide sequence ID" value="NZ_JABFDP010000012.1"/>
</dbReference>
<gene>
    <name evidence="7" type="ORF">JQ619_14965</name>
</gene>
<keyword evidence="2 5" id="KW-0812">Transmembrane</keyword>
<evidence type="ECO:0000313" key="7">
    <source>
        <dbReference type="EMBL" id="MBR1137074.1"/>
    </source>
</evidence>
<protein>
    <recommendedName>
        <fullName evidence="6">ABC transmembrane type-1 domain-containing protein</fullName>
    </recommendedName>
</protein>
<organism evidence="7 8">
    <name type="scientific">Bradyrhizobium denitrificans</name>
    <dbReference type="NCBI Taxonomy" id="2734912"/>
    <lineage>
        <taxon>Bacteria</taxon>
        <taxon>Pseudomonadati</taxon>
        <taxon>Pseudomonadota</taxon>
        <taxon>Alphaproteobacteria</taxon>
        <taxon>Hyphomicrobiales</taxon>
        <taxon>Nitrobacteraceae</taxon>
        <taxon>Bradyrhizobium</taxon>
    </lineage>
</organism>
<name>A0ABS5G6X5_9BRAD</name>
<comment type="caution">
    <text evidence="7">The sequence shown here is derived from an EMBL/GenBank/DDBJ whole genome shotgun (WGS) entry which is preliminary data.</text>
</comment>
<evidence type="ECO:0000256" key="5">
    <source>
        <dbReference type="SAM" id="Phobius"/>
    </source>
</evidence>
<dbReference type="SUPFAM" id="SSF90123">
    <property type="entry name" value="ABC transporter transmembrane region"/>
    <property type="match status" value="1"/>
</dbReference>
<comment type="subcellular location">
    <subcellularLocation>
        <location evidence="1">Cell membrane</location>
        <topology evidence="1">Multi-pass membrane protein</topology>
    </subcellularLocation>
</comment>
<feature type="transmembrane region" description="Helical" evidence="5">
    <location>
        <begin position="133"/>
        <end position="158"/>
    </location>
</feature>
<dbReference type="Pfam" id="PF00664">
    <property type="entry name" value="ABC_membrane"/>
    <property type="match status" value="1"/>
</dbReference>
<evidence type="ECO:0000313" key="8">
    <source>
        <dbReference type="Proteomes" id="UP001314635"/>
    </source>
</evidence>
<reference evidence="8" key="1">
    <citation type="journal article" date="2021" name="ISME J.">
        <title>Evolutionary origin and ecological implication of a unique nif island in free-living Bradyrhizobium lineages.</title>
        <authorList>
            <person name="Tao J."/>
        </authorList>
    </citation>
    <scope>NUCLEOTIDE SEQUENCE [LARGE SCALE GENOMIC DNA]</scope>
    <source>
        <strain evidence="8">SZCCT0094</strain>
    </source>
</reference>
<feature type="transmembrane region" description="Helical" evidence="5">
    <location>
        <begin position="164"/>
        <end position="183"/>
    </location>
</feature>
<dbReference type="InterPro" id="IPR011527">
    <property type="entry name" value="ABC1_TM_dom"/>
</dbReference>
<dbReference type="PROSITE" id="PS50929">
    <property type="entry name" value="ABC_TM1F"/>
    <property type="match status" value="1"/>
</dbReference>
<keyword evidence="3 5" id="KW-1133">Transmembrane helix</keyword>
<evidence type="ECO:0000256" key="1">
    <source>
        <dbReference type="ARBA" id="ARBA00004651"/>
    </source>
</evidence>
<keyword evidence="8" id="KW-1185">Reference proteome</keyword>
<feature type="transmembrane region" description="Helical" evidence="5">
    <location>
        <begin position="61"/>
        <end position="84"/>
    </location>
</feature>
<dbReference type="Gene3D" id="1.20.1560.10">
    <property type="entry name" value="ABC transporter type 1, transmembrane domain"/>
    <property type="match status" value="1"/>
</dbReference>
<evidence type="ECO:0000256" key="2">
    <source>
        <dbReference type="ARBA" id="ARBA00022692"/>
    </source>
</evidence>
<accession>A0ABS5G6X5</accession>
<sequence length="259" mass="28111">MKDWIAWWAWSSCYLKLRERRMIMTTILCVIVAAGCMAMSPLLLARLIDGLLAGRPGSGGYTMLLVFGYLAAIATPRIIGVVVLQLQNRLRIYANSSLLAAYFNYLCEQPDSFFAKRNGGELSQEIAQASNDLYIIIRSLSSSAIAPLVQICIAVAVLATNRNVIMAGMISVYVALFLANHRVQGRKLSELRRGLMGAGRRTYATLVDSISNIHVARQTRRHFGAANRSLRKSTAPVDFGGSAGAASAVDVSAGRALRA</sequence>
<dbReference type="Proteomes" id="UP001314635">
    <property type="component" value="Unassembled WGS sequence"/>
</dbReference>
<keyword evidence="4 5" id="KW-0472">Membrane</keyword>